<feature type="compositionally biased region" description="Polar residues" evidence="1">
    <location>
        <begin position="165"/>
        <end position="176"/>
    </location>
</feature>
<proteinExistence type="predicted"/>
<keyword evidence="3" id="KW-1185">Reference proteome</keyword>
<feature type="region of interest" description="Disordered" evidence="1">
    <location>
        <begin position="1"/>
        <end position="34"/>
    </location>
</feature>
<evidence type="ECO:0000313" key="3">
    <source>
        <dbReference type="Proteomes" id="UP001320245"/>
    </source>
</evidence>
<feature type="region of interest" description="Disordered" evidence="1">
    <location>
        <begin position="254"/>
        <end position="298"/>
    </location>
</feature>
<feature type="compositionally biased region" description="Polar residues" evidence="1">
    <location>
        <begin position="184"/>
        <end position="198"/>
    </location>
</feature>
<feature type="region of interest" description="Disordered" evidence="1">
    <location>
        <begin position="119"/>
        <end position="198"/>
    </location>
</feature>
<dbReference type="Proteomes" id="UP001320245">
    <property type="component" value="Unassembled WGS sequence"/>
</dbReference>
<dbReference type="AlphaFoldDB" id="A0AAN9U0S5"/>
<gene>
    <name evidence="2" type="ORF">SLS53_007613</name>
</gene>
<organism evidence="2 3">
    <name type="scientific">Cytospora paraplurivora</name>
    <dbReference type="NCBI Taxonomy" id="2898453"/>
    <lineage>
        <taxon>Eukaryota</taxon>
        <taxon>Fungi</taxon>
        <taxon>Dikarya</taxon>
        <taxon>Ascomycota</taxon>
        <taxon>Pezizomycotina</taxon>
        <taxon>Sordariomycetes</taxon>
        <taxon>Sordariomycetidae</taxon>
        <taxon>Diaporthales</taxon>
        <taxon>Cytosporaceae</taxon>
        <taxon>Cytospora</taxon>
    </lineage>
</organism>
<evidence type="ECO:0000313" key="2">
    <source>
        <dbReference type="EMBL" id="KAK7735223.1"/>
    </source>
</evidence>
<reference evidence="2 3" key="1">
    <citation type="journal article" date="2023" name="PLoS ONE">
        <title>Cytospora paraplurivora sp. nov. isolated from orchards with fruit tree decline syndrome in Ontario, Canada.</title>
        <authorList>
            <person name="Ilyukhin E."/>
            <person name="Nguyen H.D.T."/>
            <person name="Castle A.J."/>
            <person name="Ellouze W."/>
        </authorList>
    </citation>
    <scope>NUCLEOTIDE SEQUENCE [LARGE SCALE GENOMIC DNA]</scope>
    <source>
        <strain evidence="2 3">FDS-564</strain>
    </source>
</reference>
<feature type="compositionally biased region" description="Basic and acidic residues" evidence="1">
    <location>
        <begin position="287"/>
        <end position="297"/>
    </location>
</feature>
<name>A0AAN9U0S5_9PEZI</name>
<feature type="compositionally biased region" description="Polar residues" evidence="1">
    <location>
        <begin position="265"/>
        <end position="280"/>
    </location>
</feature>
<evidence type="ECO:0000256" key="1">
    <source>
        <dbReference type="SAM" id="MobiDB-lite"/>
    </source>
</evidence>
<feature type="compositionally biased region" description="Basic and acidic residues" evidence="1">
    <location>
        <begin position="21"/>
        <end position="34"/>
    </location>
</feature>
<feature type="region of interest" description="Disordered" evidence="1">
    <location>
        <begin position="473"/>
        <end position="501"/>
    </location>
</feature>
<dbReference type="EMBL" id="JAJSPL020000040">
    <property type="protein sequence ID" value="KAK7735223.1"/>
    <property type="molecule type" value="Genomic_DNA"/>
</dbReference>
<comment type="caution">
    <text evidence="2">The sequence shown here is derived from an EMBL/GenBank/DDBJ whole genome shotgun (WGS) entry which is preliminary data.</text>
</comment>
<protein>
    <submittedName>
        <fullName evidence="2">Uncharacterized protein</fullName>
    </submittedName>
</protein>
<accession>A0AAN9U0S5</accession>
<sequence length="583" mass="65550">MGRTNQETWKQPPASLNVEWPTDRMSKRGPTLEEQKARMRETRAKVANAIASSGFPVPIWPEVGQQVKRSASQQQTHHGEEGLTNLGCSSRIPLRYQTSTQAADTKLLPRLALARTLARGDEYQTSGSPWLARPPPSPRRQVLMSETMRTSPSLKMPPAVHTRGMQDSTQTDQLQASPGMPSILKSSNPQKTSHTYQELPSSIDPSIFNPRVFVVQLADIERHHQWILQFPNIQEIARPSHIWEMAKLSAKLEDEENEARKQSAHDQANSEATKTTTVETCHQPKLPNRDDRTKPAESSKAAVLRIKTAPPNLEQGPFSAPTATVTHRDSKASCILGTPPGFETRHGAGSAASKGTMSSSKVWVSKVERLRVDFAKLQKRARRFGFDKSPFLPKNTVEYAEVLAEMKTKAANGMRKKIHNTENHHTETAVQKYNPTTQEPQLFQGRKMDDRLSAVLAMNTCFNELPHKCDQDQMDWPPSSEFRSSVADPRTGRRRLPGVWPPPLVNKPRRSGQILQDSKVVLYSDMKQASWPCLDWRLRSERDVDEFYKPAPTISLDWLCTVNPIMAAFIKEIEEDDGVPLSE</sequence>